<keyword evidence="2" id="KW-1185">Reference proteome</keyword>
<name>A0AAW0JUE6_MYOGA</name>
<dbReference type="Proteomes" id="UP001488838">
    <property type="component" value="Unassembled WGS sequence"/>
</dbReference>
<dbReference type="EMBL" id="JBBHLL010000019">
    <property type="protein sequence ID" value="KAK7829990.1"/>
    <property type="molecule type" value="Genomic_DNA"/>
</dbReference>
<reference evidence="1 2" key="1">
    <citation type="journal article" date="2023" name="bioRxiv">
        <title>Conserved and derived expression patterns and positive selection on dental genes reveal complex evolutionary context of ever-growing rodent molars.</title>
        <authorList>
            <person name="Calamari Z.T."/>
            <person name="Song A."/>
            <person name="Cohen E."/>
            <person name="Akter M."/>
            <person name="Roy R.D."/>
            <person name="Hallikas O."/>
            <person name="Christensen M.M."/>
            <person name="Li P."/>
            <person name="Marangoni P."/>
            <person name="Jernvall J."/>
            <person name="Klein O.D."/>
        </authorList>
    </citation>
    <scope>NUCLEOTIDE SEQUENCE [LARGE SCALE GENOMIC DNA]</scope>
    <source>
        <strain evidence="1">V071</strain>
    </source>
</reference>
<comment type="caution">
    <text evidence="1">The sequence shown here is derived from an EMBL/GenBank/DDBJ whole genome shotgun (WGS) entry which is preliminary data.</text>
</comment>
<proteinExistence type="predicted"/>
<dbReference type="Gene3D" id="3.10.20.370">
    <property type="match status" value="1"/>
</dbReference>
<organism evidence="1 2">
    <name type="scientific">Myodes glareolus</name>
    <name type="common">Bank vole</name>
    <name type="synonym">Clethrionomys glareolus</name>
    <dbReference type="NCBI Taxonomy" id="447135"/>
    <lineage>
        <taxon>Eukaryota</taxon>
        <taxon>Metazoa</taxon>
        <taxon>Chordata</taxon>
        <taxon>Craniata</taxon>
        <taxon>Vertebrata</taxon>
        <taxon>Euteleostomi</taxon>
        <taxon>Mammalia</taxon>
        <taxon>Eutheria</taxon>
        <taxon>Euarchontoglires</taxon>
        <taxon>Glires</taxon>
        <taxon>Rodentia</taxon>
        <taxon>Myomorpha</taxon>
        <taxon>Muroidea</taxon>
        <taxon>Cricetidae</taxon>
        <taxon>Arvicolinae</taxon>
        <taxon>Myodes</taxon>
    </lineage>
</organism>
<dbReference type="AlphaFoldDB" id="A0AAW0JUE6"/>
<protein>
    <recommendedName>
        <fullName evidence="3">Shikimate dehydrogenase substrate binding N-terminal domain-containing protein</fullName>
    </recommendedName>
</protein>
<gene>
    <name evidence="1" type="ORF">U0070_003445</name>
</gene>
<sequence length="97" mass="10627">MEKKEYALGVLGHPLGHSFAPVAYLSKKLDFIAQSWASCICTFVTTELLNHQRKSALLPRAFHGRELSHQAEAAAQGCNPLGQASSEEFHPGPRLRA</sequence>
<evidence type="ECO:0000313" key="1">
    <source>
        <dbReference type="EMBL" id="KAK7829990.1"/>
    </source>
</evidence>
<evidence type="ECO:0008006" key="3">
    <source>
        <dbReference type="Google" id="ProtNLM"/>
    </source>
</evidence>
<evidence type="ECO:0000313" key="2">
    <source>
        <dbReference type="Proteomes" id="UP001488838"/>
    </source>
</evidence>
<accession>A0AAW0JUE6</accession>